<sequence>MTQKIAFLFAIFVLLCPFYVANAAQPIPQLEKPVYTQDHLDIFNQNQVSELNELGNRLEQGTTAEILMMTMPSIGQEPRTDYALRAGREYGVGQKDKDNGIVILLNLDNGNEFRNRGITVQVGYGLEGVLNDAKVGALIDQYAMPDIQRAVAIDPTGQDSQAKQLYASGMTKLYKAVWNVIADSYGYDGSKFTRDQPVAQEQSTGGFSVFDVLLTLFFLYLIFSMFFGGGGRGGGPGGRRRRGGIGPVIFFPTGGGFGGGFSSGGGFGGDGGFGGGFGGGGFGGGGADRGF</sequence>
<keyword evidence="1" id="KW-0812">Transmembrane</keyword>
<evidence type="ECO:0000313" key="5">
    <source>
        <dbReference type="Proteomes" id="UP000295280"/>
    </source>
</evidence>
<keyword evidence="2" id="KW-0732">Signal</keyword>
<gene>
    <name evidence="4" type="ORF">ERX40_05110</name>
</gene>
<dbReference type="OrthoDB" id="9810918at2"/>
<comment type="caution">
    <text evidence="4">The sequence shown here is derived from an EMBL/GenBank/DDBJ whole genome shotgun (WGS) entry which is preliminary data.</text>
</comment>
<dbReference type="AlphaFoldDB" id="A0A9Q8CLT8"/>
<organism evidence="4 5">
    <name type="scientific">Macrococcus carouselicus</name>
    <dbReference type="NCBI Taxonomy" id="69969"/>
    <lineage>
        <taxon>Bacteria</taxon>
        <taxon>Bacillati</taxon>
        <taxon>Bacillota</taxon>
        <taxon>Bacilli</taxon>
        <taxon>Bacillales</taxon>
        <taxon>Staphylococcaceae</taxon>
        <taxon>Macrococcus</taxon>
    </lineage>
</organism>
<evidence type="ECO:0000259" key="3">
    <source>
        <dbReference type="Pfam" id="PF04536"/>
    </source>
</evidence>
<dbReference type="PANTHER" id="PTHR30373:SF2">
    <property type="entry name" value="UPF0603 PROTEIN YGCG"/>
    <property type="match status" value="1"/>
</dbReference>
<keyword evidence="1" id="KW-1133">Transmembrane helix</keyword>
<dbReference type="EMBL" id="SCWD01000001">
    <property type="protein sequence ID" value="TDM04555.1"/>
    <property type="molecule type" value="Genomic_DNA"/>
</dbReference>
<dbReference type="Pfam" id="PF04536">
    <property type="entry name" value="TPM_phosphatase"/>
    <property type="match status" value="1"/>
</dbReference>
<dbReference type="InterPro" id="IPR007621">
    <property type="entry name" value="TPM_dom"/>
</dbReference>
<feature type="domain" description="TPM" evidence="3">
    <location>
        <begin position="38"/>
        <end position="148"/>
    </location>
</feature>
<evidence type="ECO:0000256" key="1">
    <source>
        <dbReference type="SAM" id="Phobius"/>
    </source>
</evidence>
<feature type="transmembrane region" description="Helical" evidence="1">
    <location>
        <begin position="212"/>
        <end position="231"/>
    </location>
</feature>
<protein>
    <submittedName>
        <fullName evidence="4">TPM domain-containing protein</fullName>
    </submittedName>
</protein>
<accession>A0A9Q8CLT8</accession>
<dbReference type="RefSeq" id="WP_133417413.1">
    <property type="nucleotide sequence ID" value="NZ_SCWD01000001.1"/>
</dbReference>
<evidence type="ECO:0000256" key="2">
    <source>
        <dbReference type="SAM" id="SignalP"/>
    </source>
</evidence>
<name>A0A9Q8CLT8_9STAP</name>
<keyword evidence="1" id="KW-0472">Membrane</keyword>
<feature type="signal peptide" evidence="2">
    <location>
        <begin position="1"/>
        <end position="23"/>
    </location>
</feature>
<evidence type="ECO:0000313" key="4">
    <source>
        <dbReference type="EMBL" id="TDM04555.1"/>
    </source>
</evidence>
<proteinExistence type="predicted"/>
<feature type="chain" id="PRO_5040430189" evidence="2">
    <location>
        <begin position="24"/>
        <end position="291"/>
    </location>
</feature>
<dbReference type="Proteomes" id="UP000295280">
    <property type="component" value="Unassembled WGS sequence"/>
</dbReference>
<keyword evidence="5" id="KW-1185">Reference proteome</keyword>
<reference evidence="4 5" key="1">
    <citation type="submission" date="2019-01" db="EMBL/GenBank/DDBJ databases">
        <title>Draft genome sequences of the type strains of six Macrococcus species.</title>
        <authorList>
            <person name="Mazhar S."/>
            <person name="Altermann E."/>
            <person name="Hill C."/>
            <person name="Mcauliffe O."/>
        </authorList>
    </citation>
    <scope>NUCLEOTIDE SEQUENCE [LARGE SCALE GENOMIC DNA]</scope>
    <source>
        <strain evidence="4 5">ATCC 51828</strain>
    </source>
</reference>
<dbReference type="Gene3D" id="3.10.310.50">
    <property type="match status" value="1"/>
</dbReference>
<dbReference type="PANTHER" id="PTHR30373">
    <property type="entry name" value="UPF0603 PROTEIN YGCG"/>
    <property type="match status" value="1"/>
</dbReference>